<organism evidence="7 8">
    <name type="scientific">Acaulospora morrowiae</name>
    <dbReference type="NCBI Taxonomy" id="94023"/>
    <lineage>
        <taxon>Eukaryota</taxon>
        <taxon>Fungi</taxon>
        <taxon>Fungi incertae sedis</taxon>
        <taxon>Mucoromycota</taxon>
        <taxon>Glomeromycotina</taxon>
        <taxon>Glomeromycetes</taxon>
        <taxon>Diversisporales</taxon>
        <taxon>Acaulosporaceae</taxon>
        <taxon>Acaulospora</taxon>
    </lineage>
</organism>
<keyword evidence="3 6" id="KW-0812">Transmembrane</keyword>
<feature type="transmembrane region" description="Helical" evidence="6">
    <location>
        <begin position="190"/>
        <end position="214"/>
    </location>
</feature>
<feature type="transmembrane region" description="Helical" evidence="6">
    <location>
        <begin position="220"/>
        <end position="242"/>
    </location>
</feature>
<comment type="similarity">
    <text evidence="2">Belongs to the TDE1 family.</text>
</comment>
<dbReference type="PANTHER" id="PTHR10383">
    <property type="entry name" value="SERINE INCORPORATOR"/>
    <property type="match status" value="1"/>
</dbReference>
<feature type="transmembrane region" description="Helical" evidence="6">
    <location>
        <begin position="385"/>
        <end position="404"/>
    </location>
</feature>
<dbReference type="GO" id="GO:0016020">
    <property type="term" value="C:membrane"/>
    <property type="evidence" value="ECO:0007669"/>
    <property type="project" value="UniProtKB-SubCell"/>
</dbReference>
<keyword evidence="5 6" id="KW-0472">Membrane</keyword>
<feature type="transmembrane region" description="Helical" evidence="6">
    <location>
        <begin position="150"/>
        <end position="169"/>
    </location>
</feature>
<name>A0A9N9AXY5_9GLOM</name>
<proteinExistence type="inferred from homology"/>
<dbReference type="PANTHER" id="PTHR10383:SF9">
    <property type="entry name" value="SERINE INCORPORATOR, ISOFORM F"/>
    <property type="match status" value="1"/>
</dbReference>
<feature type="transmembrane region" description="Helical" evidence="6">
    <location>
        <begin position="123"/>
        <end position="144"/>
    </location>
</feature>
<feature type="transmembrane region" description="Helical" evidence="6">
    <location>
        <begin position="293"/>
        <end position="311"/>
    </location>
</feature>
<evidence type="ECO:0000313" key="7">
    <source>
        <dbReference type="EMBL" id="CAG8545679.1"/>
    </source>
</evidence>
<evidence type="ECO:0000256" key="1">
    <source>
        <dbReference type="ARBA" id="ARBA00004141"/>
    </source>
</evidence>
<keyword evidence="4 6" id="KW-1133">Transmembrane helix</keyword>
<dbReference type="Proteomes" id="UP000789342">
    <property type="component" value="Unassembled WGS sequence"/>
</dbReference>
<dbReference type="AlphaFoldDB" id="A0A9N9AXY5"/>
<comment type="subcellular location">
    <subcellularLocation>
        <location evidence="1">Membrane</location>
        <topology evidence="1">Multi-pass membrane protein</topology>
    </subcellularLocation>
</comment>
<dbReference type="OrthoDB" id="5963193at2759"/>
<evidence type="ECO:0000256" key="3">
    <source>
        <dbReference type="ARBA" id="ARBA00022692"/>
    </source>
</evidence>
<feature type="transmembrane region" description="Helical" evidence="6">
    <location>
        <begin position="32"/>
        <end position="52"/>
    </location>
</feature>
<evidence type="ECO:0000256" key="6">
    <source>
        <dbReference type="SAM" id="Phobius"/>
    </source>
</evidence>
<dbReference type="InterPro" id="IPR005016">
    <property type="entry name" value="TDE1/TMS"/>
</dbReference>
<evidence type="ECO:0000256" key="2">
    <source>
        <dbReference type="ARBA" id="ARBA00006665"/>
    </source>
</evidence>
<evidence type="ECO:0000313" key="8">
    <source>
        <dbReference type="Proteomes" id="UP000789342"/>
    </source>
</evidence>
<dbReference type="EMBL" id="CAJVPV010003192">
    <property type="protein sequence ID" value="CAG8545679.1"/>
    <property type="molecule type" value="Genomic_DNA"/>
</dbReference>
<keyword evidence="8" id="KW-1185">Reference proteome</keyword>
<accession>A0A9N9AXY5</accession>
<reference evidence="7" key="1">
    <citation type="submission" date="2021-06" db="EMBL/GenBank/DDBJ databases">
        <authorList>
            <person name="Kallberg Y."/>
            <person name="Tangrot J."/>
            <person name="Rosling A."/>
        </authorList>
    </citation>
    <scope>NUCLEOTIDE SEQUENCE</scope>
    <source>
        <strain evidence="7">CL551</strain>
    </source>
</reference>
<comment type="caution">
    <text evidence="7">The sequence shown here is derived from an EMBL/GenBank/DDBJ whole genome shotgun (WGS) entry which is preliminary data.</text>
</comment>
<evidence type="ECO:0000256" key="4">
    <source>
        <dbReference type="ARBA" id="ARBA00022989"/>
    </source>
</evidence>
<sequence length="437" mass="49826">MEVGESSWFTTCMSTLLCSLGFTSWNCNRSIVTRVGFAVIFLLNSTFAWLMMSDWAMKKLRKKTNNYLDLNCPDEDCYGVIAVHRICFALSLFHLILARLLIGVKDKREKWASIQNGWWGQKILLWVLLVIISFFVPNEFFMLWGNVVSLVGAVFFILLGLILLVNFAHNWGEMCIRKIESSANSKLWKYIHIWSTVVMFTGTIILNVTMYLYFAEDECTLNIFFLASNVMLCTIGVFLSILPVVQEGNPNSGLSQASMIIFYCTCLVMSAVVNEPAGHICNPLMSSHKARKTTIAIGALFTFLTLTYSTSRTATEGEELMFGADYQVKDDTENLLRVAKTVNKSPGGVFYEKVDMSNNNCIRNLPPAYESQIDQEHTVKYNYEFFHYVFAIASMYVAMLLTNWNTINMTGKEKLVEIGHSYTISWIKKYYHITPEI</sequence>
<gene>
    <name evidence="7" type="ORF">AMORRO_LOCUS5337</name>
</gene>
<protein>
    <submittedName>
        <fullName evidence="7">14335_t:CDS:1</fullName>
    </submittedName>
</protein>
<feature type="transmembrane region" description="Helical" evidence="6">
    <location>
        <begin position="78"/>
        <end position="102"/>
    </location>
</feature>
<evidence type="ECO:0000256" key="5">
    <source>
        <dbReference type="ARBA" id="ARBA00023136"/>
    </source>
</evidence>
<dbReference type="Pfam" id="PF03348">
    <property type="entry name" value="Serinc"/>
    <property type="match status" value="1"/>
</dbReference>
<feature type="transmembrane region" description="Helical" evidence="6">
    <location>
        <begin position="254"/>
        <end position="273"/>
    </location>
</feature>